<comment type="subcellular location">
    <subcellularLocation>
        <location evidence="1">Mitochondrion inner membrane</location>
        <topology evidence="1">Single-pass membrane protein</topology>
    </subcellularLocation>
</comment>
<keyword evidence="9" id="KW-0560">Oxidoreductase</keyword>
<dbReference type="AlphaFoldDB" id="A0A4W4F5R0"/>
<evidence type="ECO:0000256" key="9">
    <source>
        <dbReference type="ARBA" id="ARBA00023002"/>
    </source>
</evidence>
<comment type="pathway">
    <text evidence="2">Energy metabolism; oxidative phosphorylation.</text>
</comment>
<reference evidence="15" key="3">
    <citation type="submission" date="2020-05" db="EMBL/GenBank/DDBJ databases">
        <title>Electrophorus electricus (electric eel) genome, fEleEle1, primary haplotype.</title>
        <authorList>
            <person name="Myers G."/>
            <person name="Meyer A."/>
            <person name="Fedrigo O."/>
            <person name="Formenti G."/>
            <person name="Rhie A."/>
            <person name="Tracey A."/>
            <person name="Sims Y."/>
            <person name="Jarvis E.D."/>
        </authorList>
    </citation>
    <scope>NUCLEOTIDE SEQUENCE [LARGE SCALE GENOMIC DNA]</scope>
</reference>
<evidence type="ECO:0000256" key="14">
    <source>
        <dbReference type="SAM" id="Phobius"/>
    </source>
</evidence>
<reference evidence="16" key="1">
    <citation type="journal article" date="2014" name="Science">
        <title>Nonhuman genetics. Genomic basis for the convergent evolution of electric organs.</title>
        <authorList>
            <person name="Gallant J.R."/>
            <person name="Traeger L.L."/>
            <person name="Volkening J.D."/>
            <person name="Moffett H."/>
            <person name="Chen P.H."/>
            <person name="Novina C.D."/>
            <person name="Phillips G.N.Jr."/>
            <person name="Anand R."/>
            <person name="Wells G.B."/>
            <person name="Pinch M."/>
            <person name="Guth R."/>
            <person name="Unguez G.A."/>
            <person name="Albert J.S."/>
            <person name="Zakon H.H."/>
            <person name="Samanta M.P."/>
            <person name="Sussman M.R."/>
        </authorList>
    </citation>
    <scope>NUCLEOTIDE SEQUENCE [LARGE SCALE GENOMIC DNA]</scope>
</reference>
<dbReference type="GeneTree" id="ENSGT00940000154550"/>
<keyword evidence="10" id="KW-0496">Mitochondrion</keyword>
<dbReference type="Pfam" id="PF02238">
    <property type="entry name" value="COX7a"/>
    <property type="match status" value="1"/>
</dbReference>
<dbReference type="GO" id="GO:0006123">
    <property type="term" value="P:mitochondrial electron transport, cytochrome c to oxygen"/>
    <property type="evidence" value="ECO:0007669"/>
    <property type="project" value="InterPro"/>
</dbReference>
<name>A0A4W4F5R0_ELEEL</name>
<evidence type="ECO:0000313" key="16">
    <source>
        <dbReference type="Proteomes" id="UP000314983"/>
    </source>
</evidence>
<dbReference type="PANTHER" id="PTHR10510">
    <property type="entry name" value="CYTOCHROME C OXIDASE POLYPEPTIDE 7A"/>
    <property type="match status" value="1"/>
</dbReference>
<evidence type="ECO:0000313" key="15">
    <source>
        <dbReference type="Ensembl" id="ENSEEEP00000019030.2"/>
    </source>
</evidence>
<dbReference type="Ensembl" id="ENSEEET00000019241.2">
    <property type="protein sequence ID" value="ENSEEEP00000019030.2"/>
    <property type="gene ID" value="ENSEEEG00000009342.2"/>
</dbReference>
<evidence type="ECO:0000256" key="4">
    <source>
        <dbReference type="ARBA" id="ARBA00022692"/>
    </source>
</evidence>
<dbReference type="InterPro" id="IPR039297">
    <property type="entry name" value="COX7a"/>
</dbReference>
<keyword evidence="8" id="KW-0007">Acetylation</keyword>
<evidence type="ECO:0000256" key="10">
    <source>
        <dbReference type="ARBA" id="ARBA00023128"/>
    </source>
</evidence>
<sequence>MFKHLVALQQVSRRTLTNSARRQLDNKVPQKQKIFQENNGMPVHLKGGASDAVLYRATMGLSVLGAVFVLYELGKAALPQKK</sequence>
<accession>A0A4W4F5R0</accession>
<dbReference type="Gene3D" id="4.10.91.10">
    <property type="entry name" value="Cytochrome c oxidase, subunit VIIa"/>
    <property type="match status" value="1"/>
</dbReference>
<organism evidence="15 16">
    <name type="scientific">Electrophorus electricus</name>
    <name type="common">Electric eel</name>
    <name type="synonym">Gymnotus electricus</name>
    <dbReference type="NCBI Taxonomy" id="8005"/>
    <lineage>
        <taxon>Eukaryota</taxon>
        <taxon>Metazoa</taxon>
        <taxon>Chordata</taxon>
        <taxon>Craniata</taxon>
        <taxon>Vertebrata</taxon>
        <taxon>Euteleostomi</taxon>
        <taxon>Actinopterygii</taxon>
        <taxon>Neopterygii</taxon>
        <taxon>Teleostei</taxon>
        <taxon>Ostariophysi</taxon>
        <taxon>Gymnotiformes</taxon>
        <taxon>Gymnotoidei</taxon>
        <taxon>Gymnotidae</taxon>
        <taxon>Electrophorus</taxon>
    </lineage>
</organism>
<reference evidence="15" key="4">
    <citation type="submission" date="2025-08" db="UniProtKB">
        <authorList>
            <consortium name="Ensembl"/>
        </authorList>
    </citation>
    <scope>IDENTIFICATION</scope>
</reference>
<dbReference type="GO" id="GO:0005743">
    <property type="term" value="C:mitochondrial inner membrane"/>
    <property type="evidence" value="ECO:0007669"/>
    <property type="project" value="UniProtKB-SubCell"/>
</dbReference>
<feature type="transmembrane region" description="Helical" evidence="14">
    <location>
        <begin position="53"/>
        <end position="73"/>
    </location>
</feature>
<proteinExistence type="inferred from homology"/>
<dbReference type="Proteomes" id="UP000314983">
    <property type="component" value="Chromosome 3"/>
</dbReference>
<dbReference type="GO" id="GO:0002082">
    <property type="term" value="P:regulation of oxidative phosphorylation"/>
    <property type="evidence" value="ECO:0007669"/>
    <property type="project" value="TreeGrafter"/>
</dbReference>
<dbReference type="GO" id="GO:0045277">
    <property type="term" value="C:respiratory chain complex IV"/>
    <property type="evidence" value="ECO:0007669"/>
    <property type="project" value="InterPro"/>
</dbReference>
<dbReference type="GO" id="GO:0016491">
    <property type="term" value="F:oxidoreductase activity"/>
    <property type="evidence" value="ECO:0007669"/>
    <property type="project" value="UniProtKB-KW"/>
</dbReference>
<keyword evidence="7 14" id="KW-1133">Transmembrane helix</keyword>
<dbReference type="InterPro" id="IPR036539">
    <property type="entry name" value="Cyt_c_oxidase_su7a_sf"/>
</dbReference>
<evidence type="ECO:0000256" key="1">
    <source>
        <dbReference type="ARBA" id="ARBA00004434"/>
    </source>
</evidence>
<evidence type="ECO:0000256" key="6">
    <source>
        <dbReference type="ARBA" id="ARBA00022946"/>
    </source>
</evidence>
<keyword evidence="16" id="KW-1185">Reference proteome</keyword>
<evidence type="ECO:0000256" key="8">
    <source>
        <dbReference type="ARBA" id="ARBA00022990"/>
    </source>
</evidence>
<keyword evidence="11 14" id="KW-0472">Membrane</keyword>
<gene>
    <name evidence="15" type="primary">COX7A2</name>
</gene>
<comment type="similarity">
    <text evidence="3">Belongs to the cytochrome c oxidase VIIa family.</text>
</comment>
<dbReference type="CDD" id="cd00928">
    <property type="entry name" value="Cyt_c_Oxidase_VIIa"/>
    <property type="match status" value="1"/>
</dbReference>
<dbReference type="InterPro" id="IPR003177">
    <property type="entry name" value="Cytc_oxidase_su7a_met"/>
</dbReference>
<evidence type="ECO:0000256" key="7">
    <source>
        <dbReference type="ARBA" id="ARBA00022989"/>
    </source>
</evidence>
<reference evidence="15" key="5">
    <citation type="submission" date="2025-09" db="UniProtKB">
        <authorList>
            <consortium name="Ensembl"/>
        </authorList>
    </citation>
    <scope>IDENTIFICATION</scope>
</reference>
<dbReference type="FunFam" id="4.10.91.10:FF:000001">
    <property type="entry name" value="Cytochrome c oxidase subunit 7A1, mitochondrial"/>
    <property type="match status" value="1"/>
</dbReference>
<dbReference type="STRING" id="8005.ENSEEEP00000019030"/>
<evidence type="ECO:0000256" key="2">
    <source>
        <dbReference type="ARBA" id="ARBA00004673"/>
    </source>
</evidence>
<keyword evidence="5" id="KW-0999">Mitochondrion inner membrane</keyword>
<keyword evidence="6" id="KW-0809">Transit peptide</keyword>
<evidence type="ECO:0000256" key="12">
    <source>
        <dbReference type="ARBA" id="ARBA00040282"/>
    </source>
</evidence>
<evidence type="ECO:0000256" key="3">
    <source>
        <dbReference type="ARBA" id="ARBA00009331"/>
    </source>
</evidence>
<evidence type="ECO:0000256" key="5">
    <source>
        <dbReference type="ARBA" id="ARBA00022792"/>
    </source>
</evidence>
<dbReference type="PANTHER" id="PTHR10510:SF15">
    <property type="entry name" value="CYTOCHROME C OXIDASE SUBUNIT 7A2, MITOCHONDRIAL"/>
    <property type="match status" value="1"/>
</dbReference>
<dbReference type="GO" id="GO:0097250">
    <property type="term" value="P:mitochondrial respirasome assembly"/>
    <property type="evidence" value="ECO:0007669"/>
    <property type="project" value="TreeGrafter"/>
</dbReference>
<reference evidence="16" key="2">
    <citation type="journal article" date="2017" name="Sci. Adv.">
        <title>A tail of two voltages: Proteomic comparison of the three electric organs of the electric eel.</title>
        <authorList>
            <person name="Traeger L.L."/>
            <person name="Sabat G."/>
            <person name="Barrett-Wilt G.A."/>
            <person name="Wells G.B."/>
            <person name="Sussman M.R."/>
        </authorList>
    </citation>
    <scope>NUCLEOTIDE SEQUENCE [LARGE SCALE GENOMIC DNA]</scope>
</reference>
<keyword evidence="4 14" id="KW-0812">Transmembrane</keyword>
<dbReference type="SUPFAM" id="SSF81419">
    <property type="entry name" value="Mitochondrial cytochrome c oxidase subunit VIIa"/>
    <property type="match status" value="1"/>
</dbReference>
<protein>
    <recommendedName>
        <fullName evidence="12">Cytochrome c oxidase subunit 7A2, mitochondrial</fullName>
    </recommendedName>
    <alternativeName>
        <fullName evidence="13">Cytochrome c oxidase subunit VIIa-liver/heart</fullName>
    </alternativeName>
</protein>
<evidence type="ECO:0000256" key="11">
    <source>
        <dbReference type="ARBA" id="ARBA00023136"/>
    </source>
</evidence>
<dbReference type="OMA" id="PEKQKMF"/>
<evidence type="ECO:0000256" key="13">
    <source>
        <dbReference type="ARBA" id="ARBA00042325"/>
    </source>
</evidence>